<dbReference type="RefSeq" id="WP_017619421.1">
    <property type="nucleotide sequence ID" value="NZ_ANBG01000243.1"/>
</dbReference>
<accession>A0A223RZW9</accession>
<sequence>MLDLDGLGFSYDPPHWLFRDISHRVTEGEVLTVLGPNGRGKTTLLRCLVGLAHPTAGTVRADGAIGFVPQQHHSTFAYRALDMVLMGRTRHLAPLASPGRRDRRLALAAMERVGIGHLADRDYPTLSGGERQLVLLARAIAGEGRVLVLDEPASALDLRNQGRVLHLLRDLADDGHAVVMTTHHPDHALEIADTAMLMFGGSDVRVGPASRLLTEDTVGDLYGVRAHSLVLDAGDASRRVLVTRFDQEVHP</sequence>
<dbReference type="PANTHER" id="PTHR42734">
    <property type="entry name" value="METAL TRANSPORT SYSTEM ATP-BINDING PROTEIN TM_0124-RELATED"/>
    <property type="match status" value="1"/>
</dbReference>
<evidence type="ECO:0000256" key="1">
    <source>
        <dbReference type="ARBA" id="ARBA00005417"/>
    </source>
</evidence>
<dbReference type="Gene3D" id="3.40.50.300">
    <property type="entry name" value="P-loop containing nucleotide triphosphate hydrolases"/>
    <property type="match status" value="1"/>
</dbReference>
<evidence type="ECO:0000256" key="3">
    <source>
        <dbReference type="ARBA" id="ARBA00022741"/>
    </source>
</evidence>
<evidence type="ECO:0000256" key="2">
    <source>
        <dbReference type="ARBA" id="ARBA00022448"/>
    </source>
</evidence>
<keyword evidence="3" id="KW-0547">Nucleotide-binding</keyword>
<dbReference type="PANTHER" id="PTHR42734:SF6">
    <property type="entry name" value="MOLYBDATE IMPORT ATP-BINDING PROTEIN MOLC"/>
    <property type="match status" value="1"/>
</dbReference>
<dbReference type="EMBL" id="CP022753">
    <property type="protein sequence ID" value="ASU81430.1"/>
    <property type="molecule type" value="Genomic_DNA"/>
</dbReference>
<dbReference type="GO" id="GO:0016887">
    <property type="term" value="F:ATP hydrolysis activity"/>
    <property type="evidence" value="ECO:0007669"/>
    <property type="project" value="InterPro"/>
</dbReference>
<reference evidence="6 7" key="1">
    <citation type="submission" date="2017-08" db="EMBL/GenBank/DDBJ databases">
        <title>The complete genome sequence of Nocardiopsis gilva YIM 90087.</title>
        <authorList>
            <person name="Yin M."/>
            <person name="Tang S."/>
        </authorList>
    </citation>
    <scope>NUCLEOTIDE SEQUENCE [LARGE SCALE GENOMIC DNA]</scope>
    <source>
        <strain evidence="6 7">YIM 90087</strain>
    </source>
</reference>
<dbReference type="InterPro" id="IPR003439">
    <property type="entry name" value="ABC_transporter-like_ATP-bd"/>
</dbReference>
<dbReference type="PROSITE" id="PS50893">
    <property type="entry name" value="ABC_TRANSPORTER_2"/>
    <property type="match status" value="1"/>
</dbReference>
<dbReference type="InterPro" id="IPR003593">
    <property type="entry name" value="AAA+_ATPase"/>
</dbReference>
<keyword evidence="7" id="KW-1185">Reference proteome</keyword>
<gene>
    <name evidence="6" type="ORF">CDO52_00340</name>
</gene>
<dbReference type="KEGG" id="ngv:CDO52_00340"/>
<evidence type="ECO:0000313" key="6">
    <source>
        <dbReference type="EMBL" id="ASU81430.1"/>
    </source>
</evidence>
<protein>
    <submittedName>
        <fullName evidence="6">ABC transporter ATP-binding protein</fullName>
    </submittedName>
</protein>
<dbReference type="InterPro" id="IPR027417">
    <property type="entry name" value="P-loop_NTPase"/>
</dbReference>
<dbReference type="InterPro" id="IPR017871">
    <property type="entry name" value="ABC_transporter-like_CS"/>
</dbReference>
<name>A0A223RZW9_9ACTN</name>
<comment type="similarity">
    <text evidence="1">Belongs to the ABC transporter superfamily.</text>
</comment>
<feature type="domain" description="ABC transporter" evidence="5">
    <location>
        <begin position="2"/>
        <end position="225"/>
    </location>
</feature>
<evidence type="ECO:0000259" key="5">
    <source>
        <dbReference type="PROSITE" id="PS50893"/>
    </source>
</evidence>
<dbReference type="Proteomes" id="UP000215005">
    <property type="component" value="Chromosome"/>
</dbReference>
<dbReference type="SUPFAM" id="SSF52540">
    <property type="entry name" value="P-loop containing nucleoside triphosphate hydrolases"/>
    <property type="match status" value="1"/>
</dbReference>
<proteinExistence type="inferred from homology"/>
<dbReference type="PROSITE" id="PS00211">
    <property type="entry name" value="ABC_TRANSPORTER_1"/>
    <property type="match status" value="1"/>
</dbReference>
<dbReference type="InterPro" id="IPR050153">
    <property type="entry name" value="Metal_Ion_Import_ABC"/>
</dbReference>
<dbReference type="AlphaFoldDB" id="A0A223RZW9"/>
<keyword evidence="4 6" id="KW-0067">ATP-binding</keyword>
<keyword evidence="2" id="KW-0813">Transport</keyword>
<organism evidence="6 7">
    <name type="scientific">Nocardiopsis gilva YIM 90087</name>
    <dbReference type="NCBI Taxonomy" id="1235441"/>
    <lineage>
        <taxon>Bacteria</taxon>
        <taxon>Bacillati</taxon>
        <taxon>Actinomycetota</taxon>
        <taxon>Actinomycetes</taxon>
        <taxon>Streptosporangiales</taxon>
        <taxon>Nocardiopsidaceae</taxon>
        <taxon>Nocardiopsis</taxon>
    </lineage>
</organism>
<dbReference type="GO" id="GO:0005524">
    <property type="term" value="F:ATP binding"/>
    <property type="evidence" value="ECO:0007669"/>
    <property type="project" value="UniProtKB-KW"/>
</dbReference>
<evidence type="ECO:0000256" key="4">
    <source>
        <dbReference type="ARBA" id="ARBA00022840"/>
    </source>
</evidence>
<dbReference type="Pfam" id="PF00005">
    <property type="entry name" value="ABC_tran"/>
    <property type="match status" value="1"/>
</dbReference>
<dbReference type="SMART" id="SM00382">
    <property type="entry name" value="AAA"/>
    <property type="match status" value="1"/>
</dbReference>
<evidence type="ECO:0000313" key="7">
    <source>
        <dbReference type="Proteomes" id="UP000215005"/>
    </source>
</evidence>
<dbReference type="OrthoDB" id="3475572at2"/>